<name>A0AA36MHE4_CYLNA</name>
<dbReference type="Proteomes" id="UP001176961">
    <property type="component" value="Unassembled WGS sequence"/>
</dbReference>
<accession>A0AA36MHE4</accession>
<dbReference type="Pfam" id="PF18701">
    <property type="entry name" value="DUF5641"/>
    <property type="match status" value="1"/>
</dbReference>
<evidence type="ECO:0000259" key="1">
    <source>
        <dbReference type="Pfam" id="PF18701"/>
    </source>
</evidence>
<keyword evidence="3" id="KW-1185">Reference proteome</keyword>
<gene>
    <name evidence="2" type="ORF">CYNAS_LOCUS21661</name>
</gene>
<dbReference type="EMBL" id="CATQJL010000326">
    <property type="protein sequence ID" value="CAJ0609678.1"/>
    <property type="molecule type" value="Genomic_DNA"/>
</dbReference>
<comment type="caution">
    <text evidence="2">The sequence shown here is derived from an EMBL/GenBank/DDBJ whole genome shotgun (WGS) entry which is preliminary data.</text>
</comment>
<dbReference type="InterPro" id="IPR040676">
    <property type="entry name" value="DUF5641"/>
</dbReference>
<dbReference type="PANTHER" id="PTHR47331">
    <property type="entry name" value="PHD-TYPE DOMAIN-CONTAINING PROTEIN"/>
    <property type="match status" value="1"/>
</dbReference>
<dbReference type="AlphaFoldDB" id="A0AA36MHE4"/>
<dbReference type="PANTHER" id="PTHR47331:SF2">
    <property type="match status" value="1"/>
</dbReference>
<reference evidence="2" key="1">
    <citation type="submission" date="2023-07" db="EMBL/GenBank/DDBJ databases">
        <authorList>
            <consortium name="CYATHOMIX"/>
        </authorList>
    </citation>
    <scope>NUCLEOTIDE SEQUENCE</scope>
    <source>
        <strain evidence="2">N/A</strain>
    </source>
</reference>
<organism evidence="2 3">
    <name type="scientific">Cylicocyclus nassatus</name>
    <name type="common">Nematode worm</name>
    <dbReference type="NCBI Taxonomy" id="53992"/>
    <lineage>
        <taxon>Eukaryota</taxon>
        <taxon>Metazoa</taxon>
        <taxon>Ecdysozoa</taxon>
        <taxon>Nematoda</taxon>
        <taxon>Chromadorea</taxon>
        <taxon>Rhabditida</taxon>
        <taxon>Rhabditina</taxon>
        <taxon>Rhabditomorpha</taxon>
        <taxon>Strongyloidea</taxon>
        <taxon>Strongylidae</taxon>
        <taxon>Cylicocyclus</taxon>
    </lineage>
</organism>
<sequence length="465" mass="53553">MKAFLQIQLPFEHRDATYLWMKDTSKPPNDSDIRYYRFCRVPFDAGPAILNQALFKHLESFTSNTFREISDTLYVDNVLKERTTKNKSITRSQRMIVLTNIKVWGCTGSDDDQLEENVADHATRGLSQAEASDHVWFKGPRWLNEQEQHWPVRQTEQQSQEEEEDSLAMIATMVTPLNTLTRQPRTWPTEADKWKTEYLLELCELHVLYGNNYKSSRNNPCVGDLVLIDDDLKTSRDHWPMGMIEDLVKSKDGEIRSAVLETGTGRCVQRPLNRLISLEIRAIMDPSAMASTSRDNEEPQSSIQALPQRKPLERMAKKPINYNENVVLAKRRPWNALSILLALTTCAFVHSAQEQVLNCTYTGLILNLSSIPDLNSRSEVCVNRIQCQSIHTDQQSIQSYLPPHQLTNPYSVKWRAIMNITLYEEEVMSQSNQCAIPYIAPSSIWQPTLFSENNHRNDSYGHLHR</sequence>
<protein>
    <recommendedName>
        <fullName evidence="1">DUF5641 domain-containing protein</fullName>
    </recommendedName>
</protein>
<evidence type="ECO:0000313" key="2">
    <source>
        <dbReference type="EMBL" id="CAJ0609678.1"/>
    </source>
</evidence>
<evidence type="ECO:0000313" key="3">
    <source>
        <dbReference type="Proteomes" id="UP001176961"/>
    </source>
</evidence>
<feature type="domain" description="DUF5641" evidence="1">
    <location>
        <begin position="192"/>
        <end position="278"/>
    </location>
</feature>
<proteinExistence type="predicted"/>